<dbReference type="Pfam" id="PF00535">
    <property type="entry name" value="Glycos_transf_2"/>
    <property type="match status" value="1"/>
</dbReference>
<evidence type="ECO:0000259" key="1">
    <source>
        <dbReference type="Pfam" id="PF00535"/>
    </source>
</evidence>
<feature type="non-terminal residue" evidence="2">
    <location>
        <position position="107"/>
    </location>
</feature>
<dbReference type="EMBL" id="BART01039956">
    <property type="protein sequence ID" value="GAH24731.1"/>
    <property type="molecule type" value="Genomic_DNA"/>
</dbReference>
<name>X1DUM5_9ZZZZ</name>
<evidence type="ECO:0000313" key="2">
    <source>
        <dbReference type="EMBL" id="GAH24731.1"/>
    </source>
</evidence>
<protein>
    <recommendedName>
        <fullName evidence="1">Glycosyltransferase 2-like domain-containing protein</fullName>
    </recommendedName>
</protein>
<organism evidence="2">
    <name type="scientific">marine sediment metagenome</name>
    <dbReference type="NCBI Taxonomy" id="412755"/>
    <lineage>
        <taxon>unclassified sequences</taxon>
        <taxon>metagenomes</taxon>
        <taxon>ecological metagenomes</taxon>
    </lineage>
</organism>
<dbReference type="SUPFAM" id="SSF53448">
    <property type="entry name" value="Nucleotide-diphospho-sugar transferases"/>
    <property type="match status" value="1"/>
</dbReference>
<gene>
    <name evidence="2" type="ORF">S01H4_65350</name>
</gene>
<reference evidence="2" key="1">
    <citation type="journal article" date="2014" name="Front. Microbiol.">
        <title>High frequency of phylogenetically diverse reductive dehalogenase-homologous genes in deep subseafloor sedimentary metagenomes.</title>
        <authorList>
            <person name="Kawai M."/>
            <person name="Futagami T."/>
            <person name="Toyoda A."/>
            <person name="Takaki Y."/>
            <person name="Nishi S."/>
            <person name="Hori S."/>
            <person name="Arai W."/>
            <person name="Tsubouchi T."/>
            <person name="Morono Y."/>
            <person name="Uchiyama I."/>
            <person name="Ito T."/>
            <person name="Fujiyama A."/>
            <person name="Inagaki F."/>
            <person name="Takami H."/>
        </authorList>
    </citation>
    <scope>NUCLEOTIDE SEQUENCE</scope>
    <source>
        <strain evidence="2">Expedition CK06-06</strain>
    </source>
</reference>
<dbReference type="CDD" id="cd00761">
    <property type="entry name" value="Glyco_tranf_GTA_type"/>
    <property type="match status" value="1"/>
</dbReference>
<proteinExistence type="predicted"/>
<sequence>MSVDGDGEPTGKSSCFVNANMKLSVVTASYNRPELLYRMLHSLWRQKYPAARYEVLVSIDDDKETYAQTEGVVKEFINKKMPIRYFNTAQYKKGGNGFSAPSYPYNV</sequence>
<dbReference type="InterPro" id="IPR001173">
    <property type="entry name" value="Glyco_trans_2-like"/>
</dbReference>
<comment type="caution">
    <text evidence="2">The sequence shown here is derived from an EMBL/GenBank/DDBJ whole genome shotgun (WGS) entry which is preliminary data.</text>
</comment>
<dbReference type="AlphaFoldDB" id="X1DUM5"/>
<feature type="domain" description="Glycosyltransferase 2-like" evidence="1">
    <location>
        <begin position="24"/>
        <end position="91"/>
    </location>
</feature>
<dbReference type="InterPro" id="IPR029044">
    <property type="entry name" value="Nucleotide-diphossugar_trans"/>
</dbReference>
<accession>X1DUM5</accession>
<dbReference type="Gene3D" id="3.90.550.10">
    <property type="entry name" value="Spore Coat Polysaccharide Biosynthesis Protein SpsA, Chain A"/>
    <property type="match status" value="1"/>
</dbReference>